<dbReference type="PRINTS" id="PR00909">
    <property type="entry name" value="SPERMDNBNDNG"/>
</dbReference>
<comment type="caution">
    <text evidence="7">The sequence shown here is derived from an EMBL/GenBank/DDBJ whole genome shotgun (WGS) entry which is preliminary data.</text>
</comment>
<feature type="signal peptide" evidence="6">
    <location>
        <begin position="1"/>
        <end position="25"/>
    </location>
</feature>
<dbReference type="InterPro" id="IPR001188">
    <property type="entry name" value="Sperm_putr-bd"/>
</dbReference>
<dbReference type="Pfam" id="PF13416">
    <property type="entry name" value="SBP_bac_8"/>
    <property type="match status" value="1"/>
</dbReference>
<dbReference type="PIRSF" id="PIRSF019574">
    <property type="entry name" value="Periplasmic_polyamine_BP"/>
    <property type="match status" value="1"/>
</dbReference>
<dbReference type="Proteomes" id="UP001279642">
    <property type="component" value="Unassembled WGS sequence"/>
</dbReference>
<comment type="function">
    <text evidence="5">Required for the activity of the bacterial periplasmic transport system of putrescine.</text>
</comment>
<dbReference type="SUPFAM" id="SSF53850">
    <property type="entry name" value="Periplasmic binding protein-like II"/>
    <property type="match status" value="1"/>
</dbReference>
<comment type="similarity">
    <text evidence="5">Belongs to the bacterial solute-binding protein PotD/PotF family.</text>
</comment>
<keyword evidence="2 5" id="KW-0813">Transport</keyword>
<keyword evidence="8" id="KW-1185">Reference proteome</keyword>
<accession>A0ABU5EAU4</accession>
<keyword evidence="4 5" id="KW-0574">Periplasm</keyword>
<feature type="chain" id="PRO_5045137135" description="Putrescine-binding periplasmic protein" evidence="6">
    <location>
        <begin position="26"/>
        <end position="410"/>
    </location>
</feature>
<dbReference type="PANTHER" id="PTHR30222:SF12">
    <property type="entry name" value="NORSPERMIDINE SENSOR"/>
    <property type="match status" value="1"/>
</dbReference>
<proteinExistence type="inferred from homology"/>
<dbReference type="CDD" id="cd13659">
    <property type="entry name" value="PBP2_PotF"/>
    <property type="match status" value="1"/>
</dbReference>
<evidence type="ECO:0000313" key="8">
    <source>
        <dbReference type="Proteomes" id="UP001279642"/>
    </source>
</evidence>
<keyword evidence="3 6" id="KW-0732">Signal</keyword>
<dbReference type="RefSeq" id="WP_320508311.1">
    <property type="nucleotide sequence ID" value="NZ_JAXCLW010000002.1"/>
</dbReference>
<reference evidence="7 8" key="1">
    <citation type="journal article" date="2016" name="Antonie Van Leeuwenhoek">
        <title>Dongia soli sp. nov., isolated from soil from Dokdo, Korea.</title>
        <authorList>
            <person name="Kim D.U."/>
            <person name="Lee H."/>
            <person name="Kim H."/>
            <person name="Kim S.G."/>
            <person name="Ka J.O."/>
        </authorList>
    </citation>
    <scope>NUCLEOTIDE SEQUENCE [LARGE SCALE GENOMIC DNA]</scope>
    <source>
        <strain evidence="7 8">D78</strain>
    </source>
</reference>
<dbReference type="EMBL" id="JAXCLW010000002">
    <property type="protein sequence ID" value="MDY0883271.1"/>
    <property type="molecule type" value="Genomic_DNA"/>
</dbReference>
<comment type="subcellular location">
    <subcellularLocation>
        <location evidence="1 5">Periplasm</location>
    </subcellularLocation>
</comment>
<sequence>MKVALRGAAMSCVLLLAAYGSQASAQETATSTPLATQAVTAATKAATKAAGDIGLQSIVTAAGDVDTDAEKELNIYNWSDYIGEHTVENFTKEYGIKVHYDTYDSNETLEAKLMAGHTGYDLVFPSANNFARMIKAGIFLPLDKSKLTNLSNMDPTIAKIVSDSADPGNKYAVTYMWGTNGFSYNVDMIKKRMPDAPLDSLKMIFDPAILSKFTDCGVSFLDSPEDVVQLALLYIGKSPVSQNPDDIKAAFKMLAKVRPYITMFDSQGYLNALPNGDRCIAMSWSGDYATAQTRADEAGKDIHLAYTVPKEGANVWFDGMLIPKDAPHPKNALLFLNYMMRPEVIADTTNYINYANANAKATPLVNKEITSNPAIYPDAETMKRLYPAVERKNDIQRILTREWTRFKAGQ</sequence>
<protein>
    <recommendedName>
        <fullName evidence="5">Putrescine-binding periplasmic protein</fullName>
    </recommendedName>
</protein>
<evidence type="ECO:0000256" key="3">
    <source>
        <dbReference type="ARBA" id="ARBA00022729"/>
    </source>
</evidence>
<dbReference type="Gene3D" id="3.40.190.10">
    <property type="entry name" value="Periplasmic binding protein-like II"/>
    <property type="match status" value="2"/>
</dbReference>
<gene>
    <name evidence="7" type="ORF">SMD27_10480</name>
</gene>
<dbReference type="PANTHER" id="PTHR30222">
    <property type="entry name" value="SPERMIDINE/PUTRESCINE-BINDING PERIPLASMIC PROTEIN"/>
    <property type="match status" value="1"/>
</dbReference>
<name>A0ABU5EAU4_9PROT</name>
<evidence type="ECO:0000313" key="7">
    <source>
        <dbReference type="EMBL" id="MDY0883271.1"/>
    </source>
</evidence>
<evidence type="ECO:0000256" key="2">
    <source>
        <dbReference type="ARBA" id="ARBA00022448"/>
    </source>
</evidence>
<evidence type="ECO:0000256" key="1">
    <source>
        <dbReference type="ARBA" id="ARBA00004418"/>
    </source>
</evidence>
<evidence type="ECO:0000256" key="6">
    <source>
        <dbReference type="SAM" id="SignalP"/>
    </source>
</evidence>
<dbReference type="InterPro" id="IPR006059">
    <property type="entry name" value="SBP"/>
</dbReference>
<evidence type="ECO:0000256" key="4">
    <source>
        <dbReference type="ARBA" id="ARBA00022764"/>
    </source>
</evidence>
<evidence type="ECO:0000256" key="5">
    <source>
        <dbReference type="PIRNR" id="PIRNR019574"/>
    </source>
</evidence>
<organism evidence="7 8">
    <name type="scientific">Dongia soli</name>
    <dbReference type="NCBI Taxonomy" id="600628"/>
    <lineage>
        <taxon>Bacteria</taxon>
        <taxon>Pseudomonadati</taxon>
        <taxon>Pseudomonadota</taxon>
        <taxon>Alphaproteobacteria</taxon>
        <taxon>Rhodospirillales</taxon>
        <taxon>Dongiaceae</taxon>
        <taxon>Dongia</taxon>
    </lineage>
</organism>